<accession>A0ABN9AH22</accession>
<gene>
    <name evidence="2" type="ORF">SPARVUS_LOCUS316295</name>
</gene>
<sequence length="123" mass="13163">SGRPGQQRAGSEVPEEQAENSQGHKPGSVTHGQRGTEDQAEGWSGKPGVRQDTISRVRYKAEVGNGVTQDQVSGTEHKRPNGNLTYLYSRLNSLPCTVIGARRTSAIASAHAWPSRSPGSRCP</sequence>
<keyword evidence="3" id="KW-1185">Reference proteome</keyword>
<feature type="non-terminal residue" evidence="2">
    <location>
        <position position="123"/>
    </location>
</feature>
<feature type="region of interest" description="Disordered" evidence="1">
    <location>
        <begin position="1"/>
        <end position="56"/>
    </location>
</feature>
<evidence type="ECO:0000256" key="1">
    <source>
        <dbReference type="SAM" id="MobiDB-lite"/>
    </source>
</evidence>
<reference evidence="2" key="1">
    <citation type="submission" date="2023-05" db="EMBL/GenBank/DDBJ databases">
        <authorList>
            <person name="Stuckert A."/>
        </authorList>
    </citation>
    <scope>NUCLEOTIDE SEQUENCE</scope>
</reference>
<feature type="non-terminal residue" evidence="2">
    <location>
        <position position="1"/>
    </location>
</feature>
<evidence type="ECO:0000313" key="2">
    <source>
        <dbReference type="EMBL" id="CAI9533033.1"/>
    </source>
</evidence>
<comment type="caution">
    <text evidence="2">The sequence shown here is derived from an EMBL/GenBank/DDBJ whole genome shotgun (WGS) entry which is preliminary data.</text>
</comment>
<evidence type="ECO:0000313" key="3">
    <source>
        <dbReference type="Proteomes" id="UP001162483"/>
    </source>
</evidence>
<dbReference type="EMBL" id="CATNWA010000101">
    <property type="protein sequence ID" value="CAI9533033.1"/>
    <property type="molecule type" value="Genomic_DNA"/>
</dbReference>
<proteinExistence type="predicted"/>
<dbReference type="Proteomes" id="UP001162483">
    <property type="component" value="Unassembled WGS sequence"/>
</dbReference>
<organism evidence="2 3">
    <name type="scientific">Staurois parvus</name>
    <dbReference type="NCBI Taxonomy" id="386267"/>
    <lineage>
        <taxon>Eukaryota</taxon>
        <taxon>Metazoa</taxon>
        <taxon>Chordata</taxon>
        <taxon>Craniata</taxon>
        <taxon>Vertebrata</taxon>
        <taxon>Euteleostomi</taxon>
        <taxon>Amphibia</taxon>
        <taxon>Batrachia</taxon>
        <taxon>Anura</taxon>
        <taxon>Neobatrachia</taxon>
        <taxon>Ranoidea</taxon>
        <taxon>Ranidae</taxon>
        <taxon>Staurois</taxon>
    </lineage>
</organism>
<protein>
    <submittedName>
        <fullName evidence="2">Uncharacterized protein</fullName>
    </submittedName>
</protein>
<name>A0ABN9AH22_9NEOB</name>